<accession>A0AAV4XMW5</accession>
<protein>
    <submittedName>
        <fullName evidence="1">Uncharacterized protein</fullName>
    </submittedName>
</protein>
<organism evidence="1 2">
    <name type="scientific">Caerostris extrusa</name>
    <name type="common">Bark spider</name>
    <name type="synonym">Caerostris bankana</name>
    <dbReference type="NCBI Taxonomy" id="172846"/>
    <lineage>
        <taxon>Eukaryota</taxon>
        <taxon>Metazoa</taxon>
        <taxon>Ecdysozoa</taxon>
        <taxon>Arthropoda</taxon>
        <taxon>Chelicerata</taxon>
        <taxon>Arachnida</taxon>
        <taxon>Araneae</taxon>
        <taxon>Araneomorphae</taxon>
        <taxon>Entelegynae</taxon>
        <taxon>Araneoidea</taxon>
        <taxon>Araneidae</taxon>
        <taxon>Caerostris</taxon>
    </lineage>
</organism>
<proteinExistence type="predicted"/>
<comment type="caution">
    <text evidence="1">The sequence shown here is derived from an EMBL/GenBank/DDBJ whole genome shotgun (WGS) entry which is preliminary data.</text>
</comment>
<evidence type="ECO:0000313" key="2">
    <source>
        <dbReference type="Proteomes" id="UP001054945"/>
    </source>
</evidence>
<dbReference type="Proteomes" id="UP001054945">
    <property type="component" value="Unassembled WGS sequence"/>
</dbReference>
<dbReference type="AlphaFoldDB" id="A0AAV4XMW5"/>
<sequence>MRIRFKRFELNDVRDLNLHDMYRIRRQVCCSKTTETRGLHAGFWDHPTSPPTVVKINRHFVRTAGVRPKTDWLFLQGVLRHQNRRGCHRPQDLRLLPAISSFRGNISRGIYEIPRDNASGRERSKVGMLERKQTNFKRDLWQGSVSNDSEKEGVDS</sequence>
<reference evidence="1 2" key="1">
    <citation type="submission" date="2021-06" db="EMBL/GenBank/DDBJ databases">
        <title>Caerostris extrusa draft genome.</title>
        <authorList>
            <person name="Kono N."/>
            <person name="Arakawa K."/>
        </authorList>
    </citation>
    <scope>NUCLEOTIDE SEQUENCE [LARGE SCALE GENOMIC DNA]</scope>
</reference>
<evidence type="ECO:0000313" key="1">
    <source>
        <dbReference type="EMBL" id="GIY95723.1"/>
    </source>
</evidence>
<keyword evidence="2" id="KW-1185">Reference proteome</keyword>
<dbReference type="EMBL" id="BPLR01017952">
    <property type="protein sequence ID" value="GIY95723.1"/>
    <property type="molecule type" value="Genomic_DNA"/>
</dbReference>
<gene>
    <name evidence="1" type="ORF">CEXT_490981</name>
</gene>
<name>A0AAV4XMW5_CAEEX</name>